<evidence type="ECO:0000313" key="2">
    <source>
        <dbReference type="Proteomes" id="UP001597010"/>
    </source>
</evidence>
<keyword evidence="2" id="KW-1185">Reference proteome</keyword>
<name>A0ABW3APA4_9SPHI</name>
<sequence length="110" mass="12622">MQVNVLSFYDAIAAAHEPREYTYMRDEIPFGIYPVTLDFMIWSKKQAGINCYCTITENGLKIVLPVYRNEAEDYMAGKLDLRFVPFGSQLRVTVEPRGQRGVILKEAILI</sequence>
<evidence type="ECO:0000313" key="1">
    <source>
        <dbReference type="EMBL" id="MFD0792079.1"/>
    </source>
</evidence>
<dbReference type="Proteomes" id="UP001597010">
    <property type="component" value="Unassembled WGS sequence"/>
</dbReference>
<comment type="caution">
    <text evidence="1">The sequence shown here is derived from an EMBL/GenBank/DDBJ whole genome shotgun (WGS) entry which is preliminary data.</text>
</comment>
<accession>A0ABW3APA4</accession>
<gene>
    <name evidence="1" type="ORF">ACFQZX_00540</name>
</gene>
<organism evidence="1 2">
    <name type="scientific">Mucilaginibacter litoreus</name>
    <dbReference type="NCBI Taxonomy" id="1048221"/>
    <lineage>
        <taxon>Bacteria</taxon>
        <taxon>Pseudomonadati</taxon>
        <taxon>Bacteroidota</taxon>
        <taxon>Sphingobacteriia</taxon>
        <taxon>Sphingobacteriales</taxon>
        <taxon>Sphingobacteriaceae</taxon>
        <taxon>Mucilaginibacter</taxon>
    </lineage>
</organism>
<dbReference type="EMBL" id="JBHTHZ010000001">
    <property type="protein sequence ID" value="MFD0792079.1"/>
    <property type="molecule type" value="Genomic_DNA"/>
</dbReference>
<dbReference type="RefSeq" id="WP_377110790.1">
    <property type="nucleotide sequence ID" value="NZ_JBHTHZ010000001.1"/>
</dbReference>
<protein>
    <submittedName>
        <fullName evidence="1">Uncharacterized protein</fullName>
    </submittedName>
</protein>
<proteinExistence type="predicted"/>
<reference evidence="2" key="1">
    <citation type="journal article" date="2019" name="Int. J. Syst. Evol. Microbiol.">
        <title>The Global Catalogue of Microorganisms (GCM) 10K type strain sequencing project: providing services to taxonomists for standard genome sequencing and annotation.</title>
        <authorList>
            <consortium name="The Broad Institute Genomics Platform"/>
            <consortium name="The Broad Institute Genome Sequencing Center for Infectious Disease"/>
            <person name="Wu L."/>
            <person name="Ma J."/>
        </authorList>
    </citation>
    <scope>NUCLEOTIDE SEQUENCE [LARGE SCALE GENOMIC DNA]</scope>
    <source>
        <strain evidence="2">CCUG 61484</strain>
    </source>
</reference>